<dbReference type="PANTHER" id="PTHR30537:SF3">
    <property type="entry name" value="TRANSCRIPTIONAL REGULATORY PROTEIN"/>
    <property type="match status" value="1"/>
</dbReference>
<dbReference type="InterPro" id="IPR005119">
    <property type="entry name" value="LysR_subst-bd"/>
</dbReference>
<dbReference type="Proteomes" id="UP000198851">
    <property type="component" value="Unassembled WGS sequence"/>
</dbReference>
<dbReference type="STRING" id="1280847.SAMN04488036_101918"/>
<dbReference type="Gene3D" id="1.10.10.10">
    <property type="entry name" value="Winged helix-like DNA-binding domain superfamily/Winged helix DNA-binding domain"/>
    <property type="match status" value="1"/>
</dbReference>
<evidence type="ECO:0000313" key="6">
    <source>
        <dbReference type="EMBL" id="SFK65772.1"/>
    </source>
</evidence>
<evidence type="ECO:0000313" key="7">
    <source>
        <dbReference type="Proteomes" id="UP000198851"/>
    </source>
</evidence>
<keyword evidence="4" id="KW-0804">Transcription</keyword>
<dbReference type="GO" id="GO:0043565">
    <property type="term" value="F:sequence-specific DNA binding"/>
    <property type="evidence" value="ECO:0007669"/>
    <property type="project" value="TreeGrafter"/>
</dbReference>
<dbReference type="Gene3D" id="3.40.190.290">
    <property type="match status" value="1"/>
</dbReference>
<name>A0A1I4BAE5_9RHOB</name>
<reference evidence="7" key="1">
    <citation type="submission" date="2016-10" db="EMBL/GenBank/DDBJ databases">
        <authorList>
            <person name="Varghese N."/>
            <person name="Submissions S."/>
        </authorList>
    </citation>
    <scope>NUCLEOTIDE SEQUENCE [LARGE SCALE GENOMIC DNA]</scope>
    <source>
        <strain evidence="7">DSM 28453</strain>
    </source>
</reference>
<dbReference type="AlphaFoldDB" id="A0A1I4BAE5"/>
<feature type="domain" description="HTH lysR-type" evidence="5">
    <location>
        <begin position="8"/>
        <end position="63"/>
    </location>
</feature>
<dbReference type="OrthoDB" id="9787460at2"/>
<keyword evidence="2" id="KW-0805">Transcription regulation</keyword>
<dbReference type="PANTHER" id="PTHR30537">
    <property type="entry name" value="HTH-TYPE TRANSCRIPTIONAL REGULATOR"/>
    <property type="match status" value="1"/>
</dbReference>
<dbReference type="SUPFAM" id="SSF46785">
    <property type="entry name" value="Winged helix' DNA-binding domain"/>
    <property type="match status" value="1"/>
</dbReference>
<dbReference type="GO" id="GO:0003700">
    <property type="term" value="F:DNA-binding transcription factor activity"/>
    <property type="evidence" value="ECO:0007669"/>
    <property type="project" value="InterPro"/>
</dbReference>
<dbReference type="InterPro" id="IPR000847">
    <property type="entry name" value="LysR_HTH_N"/>
</dbReference>
<dbReference type="RefSeq" id="WP_093320777.1">
    <property type="nucleotide sequence ID" value="NZ_FOSZ01000001.1"/>
</dbReference>
<dbReference type="PROSITE" id="PS50931">
    <property type="entry name" value="HTH_LYSR"/>
    <property type="match status" value="1"/>
</dbReference>
<dbReference type="SUPFAM" id="SSF53850">
    <property type="entry name" value="Periplasmic binding protein-like II"/>
    <property type="match status" value="1"/>
</dbReference>
<dbReference type="Pfam" id="PF00126">
    <property type="entry name" value="HTH_1"/>
    <property type="match status" value="1"/>
</dbReference>
<dbReference type="Pfam" id="PF03466">
    <property type="entry name" value="LysR_substrate"/>
    <property type="match status" value="1"/>
</dbReference>
<evidence type="ECO:0000256" key="4">
    <source>
        <dbReference type="ARBA" id="ARBA00023163"/>
    </source>
</evidence>
<protein>
    <submittedName>
        <fullName evidence="6">Transcriptional regulator, LysR family</fullName>
    </submittedName>
</protein>
<keyword evidence="7" id="KW-1185">Reference proteome</keyword>
<proteinExistence type="inferred from homology"/>
<dbReference type="InterPro" id="IPR058163">
    <property type="entry name" value="LysR-type_TF_proteobact-type"/>
</dbReference>
<gene>
    <name evidence="6" type="ORF">SAMN04488036_101918</name>
</gene>
<keyword evidence="3" id="KW-0238">DNA-binding</keyword>
<dbReference type="InterPro" id="IPR036388">
    <property type="entry name" value="WH-like_DNA-bd_sf"/>
</dbReference>
<evidence type="ECO:0000256" key="3">
    <source>
        <dbReference type="ARBA" id="ARBA00023125"/>
    </source>
</evidence>
<sequence>MAVQSAQWDDLRVFLAVAREESLSAAGRRLNVDPATVGRRVSRLEKAFETPLFVKSPTGYALTDAGQRLMAHALRVEQSLEEAAEDMIGQTTGLSGQIRIGAPDGAANYLLPQVCAQIAEDNPDLEIQIVALPRVVSLSRREADLVVAVSAPTAGKLTVQKIADYKLHLAAARWYLRQHPEITSIDDLRDHMVIGYIPDMIFDKELDYLNETGVEKVRLASNSASVQFNWVRRGAGIGIVHDFAIPSAKGMVKVLPESVSLTRSFYLIRHADDRRLERMNRFSEALCDGLRKEVARLEAQT</sequence>
<evidence type="ECO:0000256" key="2">
    <source>
        <dbReference type="ARBA" id="ARBA00023015"/>
    </source>
</evidence>
<dbReference type="EMBL" id="FOSZ01000001">
    <property type="protein sequence ID" value="SFK65772.1"/>
    <property type="molecule type" value="Genomic_DNA"/>
</dbReference>
<organism evidence="6 7">
    <name type="scientific">Shimia haliotis</name>
    <dbReference type="NCBI Taxonomy" id="1280847"/>
    <lineage>
        <taxon>Bacteria</taxon>
        <taxon>Pseudomonadati</taxon>
        <taxon>Pseudomonadota</taxon>
        <taxon>Alphaproteobacteria</taxon>
        <taxon>Rhodobacterales</taxon>
        <taxon>Roseobacteraceae</taxon>
    </lineage>
</organism>
<dbReference type="GO" id="GO:0006351">
    <property type="term" value="P:DNA-templated transcription"/>
    <property type="evidence" value="ECO:0007669"/>
    <property type="project" value="TreeGrafter"/>
</dbReference>
<comment type="similarity">
    <text evidence="1">Belongs to the LysR transcriptional regulatory family.</text>
</comment>
<accession>A0A1I4BAE5</accession>
<evidence type="ECO:0000259" key="5">
    <source>
        <dbReference type="PROSITE" id="PS50931"/>
    </source>
</evidence>
<evidence type="ECO:0000256" key="1">
    <source>
        <dbReference type="ARBA" id="ARBA00009437"/>
    </source>
</evidence>
<dbReference type="InterPro" id="IPR036390">
    <property type="entry name" value="WH_DNA-bd_sf"/>
</dbReference>